<protein>
    <submittedName>
        <fullName evidence="1">THAP domain containing, apoptosis associated protein 2 [Xenopus (Silurana) tropicalis]</fullName>
    </submittedName>
</protein>
<evidence type="ECO:0000313" key="1">
    <source>
        <dbReference type="EMBL" id="CDW20645.1"/>
    </source>
</evidence>
<dbReference type="PANTHER" id="PTHR47696">
    <property type="entry name" value="THAP DOMAIN-CONTAINING PROTEIN 2"/>
    <property type="match status" value="1"/>
</dbReference>
<reference evidence="1" key="1">
    <citation type="submission" date="2014-05" db="EMBL/GenBank/DDBJ databases">
        <authorList>
            <person name="Chronopoulou M."/>
        </authorList>
    </citation>
    <scope>NUCLEOTIDE SEQUENCE</scope>
    <source>
        <tissue evidence="1">Whole organism</tissue>
    </source>
</reference>
<gene>
    <name evidence="1" type="primary">thap2</name>
</gene>
<organism evidence="1">
    <name type="scientific">Lepeophtheirus salmonis</name>
    <name type="common">Salmon louse</name>
    <name type="synonym">Caligus salmonis</name>
    <dbReference type="NCBI Taxonomy" id="72036"/>
    <lineage>
        <taxon>Eukaryota</taxon>
        <taxon>Metazoa</taxon>
        <taxon>Ecdysozoa</taxon>
        <taxon>Arthropoda</taxon>
        <taxon>Crustacea</taxon>
        <taxon>Multicrustacea</taxon>
        <taxon>Hexanauplia</taxon>
        <taxon>Copepoda</taxon>
        <taxon>Siphonostomatoida</taxon>
        <taxon>Caligidae</taxon>
        <taxon>Lepeophtheirus</taxon>
    </lineage>
</organism>
<accession>A0A0K2T4B0</accession>
<dbReference type="OrthoDB" id="7312725at2759"/>
<proteinExistence type="predicted"/>
<dbReference type="PANTHER" id="PTHR47696:SF1">
    <property type="entry name" value="THAP DOMAIN-CONTAINING PROTEIN 2"/>
    <property type="match status" value="1"/>
</dbReference>
<dbReference type="AlphaFoldDB" id="A0A0K2T4B0"/>
<dbReference type="InterPro" id="IPR026521">
    <property type="entry name" value="THAP2"/>
</dbReference>
<dbReference type="EMBL" id="HACA01003284">
    <property type="protein sequence ID" value="CDW20645.1"/>
    <property type="molecule type" value="Transcribed_RNA"/>
</dbReference>
<sequence>MGKEPQVEELYSKGAFKDFFSKHFNYECVKRTLDVIRLRENAVPTIFKAFPPPLQEYVARTNLKCKSPMERHSLSPDIRFLKAQNNVELDHSYCLSSAQNIKKKLQ</sequence>
<name>A0A0K2T4B0_LEPSM</name>